<dbReference type="Gene3D" id="2.40.160.50">
    <property type="entry name" value="membrane protein fhac: a member of the omp85/tpsb transporter family"/>
    <property type="match status" value="1"/>
</dbReference>
<evidence type="ECO:0000256" key="1">
    <source>
        <dbReference type="ARBA" id="ARBA00004370"/>
    </source>
</evidence>
<dbReference type="InterPro" id="IPR000184">
    <property type="entry name" value="Bac_surfAg_D15"/>
</dbReference>
<name>A0AAU7BTM5_9FLAO</name>
<proteinExistence type="predicted"/>
<evidence type="ECO:0000259" key="4">
    <source>
        <dbReference type="Pfam" id="PF07244"/>
    </source>
</evidence>
<feature type="domain" description="Bacterial surface antigen (D15)" evidence="3">
    <location>
        <begin position="483"/>
        <end position="815"/>
    </location>
</feature>
<dbReference type="AlphaFoldDB" id="A0AAU7BTM5"/>
<dbReference type="InterPro" id="IPR010827">
    <property type="entry name" value="BamA/TamA_POTRA"/>
</dbReference>
<sequence>MIFISSIVSCNVVKRVGEDEHLLTKTSVIVNDKTTASEEINNRVNQRANNKLLGFPLRLHIYNLARPNIDSILNEKIYDNPKKLARKIKKLSKKQLEKDIETRKNLNNWLKKTGEPPVILDSLKTEKSKNNLGNYYYWNGWFDSEVTYTINKKENKRATVDYYVKTGKPYLLDSIYSSNSSKLIDSLYQNAKPNSVLKKGEQFKRVDIDNERDRLTESFRNSGLYHFSQDYIEFDVINDESIKRVDVDVKIRNRVIRNEDSVTVVPFKPFTIRNVNIITDDSYENDGGVYQDSAKYGNARFYSYEKLRYRPKALQQAIFINRGDLYSDIDRTRTFRYLNKFGVFKYPSIRYDIHEQDSTLTANIKLSPRKKYGLSFDVNVSQSNIQSVGLSFNTGLVIRNIFRGAETLEISALGAIGASKNGANNDQFFDINEYGVNTKLTIPRFFFPVNTEGIIPKYMSPITRLSLGFTSQTNIGLDKQTVNGILNYNWNHSESVTNNLDLFNAQYVRNLNSGNYFRVYQNSFNRLENIALNTYNTPPEFITNNNGIDELNKNKADEFIDLVLQDSGFETTNNDEYKTVNNIKERKERLTEDNLIFSTSFSYVKNRRESLVDETFSIFRFKLESAGNLLTTTSKLLGLNKNNDNKYELFGVPYSQYIKTEFDYIKHWDIGRNNVIAIRSFFGIAIPYGNSNSIPFSKSFFAGGANDNRAWTAYNLGPGSSDSNNEFNEANMKIALSLEHRFNLFGNLNGALFIDAGNIWNVLDNENDPNATFTNFNSFKDIAIGSGFGLRYDFGFFVFRGDIGFKTYDPSYKTANRWFNDYNFGNAVYNIGINYPF</sequence>
<evidence type="ECO:0000313" key="5">
    <source>
        <dbReference type="EMBL" id="XBG61745.1"/>
    </source>
</evidence>
<protein>
    <submittedName>
        <fullName evidence="5">BamA/TamA family outer membrane protein</fullName>
    </submittedName>
</protein>
<dbReference type="RefSeq" id="WP_347924503.1">
    <property type="nucleotide sequence ID" value="NZ_CP157199.1"/>
</dbReference>
<evidence type="ECO:0000256" key="2">
    <source>
        <dbReference type="ARBA" id="ARBA00023136"/>
    </source>
</evidence>
<evidence type="ECO:0000259" key="3">
    <source>
        <dbReference type="Pfam" id="PF01103"/>
    </source>
</evidence>
<feature type="domain" description="POTRA" evidence="4">
    <location>
        <begin position="90"/>
        <end position="167"/>
    </location>
</feature>
<reference evidence="5" key="1">
    <citation type="submission" date="2024-05" db="EMBL/GenBank/DDBJ databases">
        <title>Pontimicrobium maritimus sp. nov., isolated form sea water.</title>
        <authorList>
            <person name="Muhammad N."/>
            <person name="Vuong T.Q."/>
            <person name="Han H.L."/>
            <person name="Kim S.-G."/>
        </authorList>
    </citation>
    <scope>NUCLEOTIDE SEQUENCE</scope>
    <source>
        <strain evidence="5">SW4</strain>
    </source>
</reference>
<dbReference type="EMBL" id="CP157199">
    <property type="protein sequence ID" value="XBG61745.1"/>
    <property type="molecule type" value="Genomic_DNA"/>
</dbReference>
<organism evidence="5">
    <name type="scientific">Pontimicrobium sp. SW4</name>
    <dbReference type="NCBI Taxonomy" id="3153519"/>
    <lineage>
        <taxon>Bacteria</taxon>
        <taxon>Pseudomonadati</taxon>
        <taxon>Bacteroidota</taxon>
        <taxon>Flavobacteriia</taxon>
        <taxon>Flavobacteriales</taxon>
        <taxon>Flavobacteriaceae</taxon>
        <taxon>Pontimicrobium</taxon>
    </lineage>
</organism>
<dbReference type="GO" id="GO:0019867">
    <property type="term" value="C:outer membrane"/>
    <property type="evidence" value="ECO:0007669"/>
    <property type="project" value="InterPro"/>
</dbReference>
<gene>
    <name evidence="5" type="ORF">ABGB03_02315</name>
</gene>
<dbReference type="Pfam" id="PF01103">
    <property type="entry name" value="Omp85"/>
    <property type="match status" value="1"/>
</dbReference>
<dbReference type="Pfam" id="PF07244">
    <property type="entry name" value="POTRA"/>
    <property type="match status" value="1"/>
</dbReference>
<keyword evidence="2" id="KW-0472">Membrane</keyword>
<accession>A0AAU7BTM5</accession>
<comment type="subcellular location">
    <subcellularLocation>
        <location evidence="1">Membrane</location>
    </subcellularLocation>
</comment>